<dbReference type="RefSeq" id="WP_186835505.1">
    <property type="nucleotide sequence ID" value="NZ_JACOOQ010000021.1"/>
</dbReference>
<reference evidence="1" key="1">
    <citation type="submission" date="2020-08" db="EMBL/GenBank/DDBJ databases">
        <title>Genome public.</title>
        <authorList>
            <person name="Liu C."/>
            <person name="Sun Q."/>
        </authorList>
    </citation>
    <scope>NUCLEOTIDE SEQUENCE</scope>
    <source>
        <strain evidence="1">NSJ-42</strain>
    </source>
</reference>
<dbReference type="AlphaFoldDB" id="A0A8I0AFG9"/>
<accession>A0A8I0AFG9</accession>
<gene>
    <name evidence="1" type="ORF">H8R92_11430</name>
</gene>
<evidence type="ECO:0000313" key="1">
    <source>
        <dbReference type="EMBL" id="MBC5641013.1"/>
    </source>
</evidence>
<keyword evidence="2" id="KW-1185">Reference proteome</keyword>
<sequence>MKENNESTDSIIKYKITEESIIEYCSKLKKSKMNELNINSRDSENYYYYKQINFDSNYKLFSDLYLLKRKDTSYIIKERNSGINIYLSDYEIILLLAEIRDNYRESFNFIVNESKKVVDNKGQVIRCYIDKQEFKFQGLSLEEKEVLISTKADIAISINDIIMLINLIIEKERISSEKMANGTLGKYILFAIYLSKNTEESERNQLKVFFEKESIDLSNIKKSINSNGKSKKSGIKILIKSDDLKTYI</sequence>
<protein>
    <submittedName>
        <fullName evidence="1">Uncharacterized protein</fullName>
    </submittedName>
</protein>
<dbReference type="Proteomes" id="UP000662088">
    <property type="component" value="Unassembled WGS sequence"/>
</dbReference>
<name>A0A8I0AFG9_9CLOT</name>
<evidence type="ECO:0000313" key="2">
    <source>
        <dbReference type="Proteomes" id="UP000662088"/>
    </source>
</evidence>
<dbReference type="EMBL" id="JACOOQ010000021">
    <property type="protein sequence ID" value="MBC5641013.1"/>
    <property type="molecule type" value="Genomic_DNA"/>
</dbReference>
<comment type="caution">
    <text evidence="1">The sequence shown here is derived from an EMBL/GenBank/DDBJ whole genome shotgun (WGS) entry which is preliminary data.</text>
</comment>
<organism evidence="1 2">
    <name type="scientific">Clostridium lentum</name>
    <dbReference type="NCBI Taxonomy" id="2763037"/>
    <lineage>
        <taxon>Bacteria</taxon>
        <taxon>Bacillati</taxon>
        <taxon>Bacillota</taxon>
        <taxon>Clostridia</taxon>
        <taxon>Eubacteriales</taxon>
        <taxon>Clostridiaceae</taxon>
        <taxon>Clostridium</taxon>
    </lineage>
</organism>
<proteinExistence type="predicted"/>